<dbReference type="Proteomes" id="UP000669239">
    <property type="component" value="Unassembled WGS sequence"/>
</dbReference>
<dbReference type="InterPro" id="IPR009061">
    <property type="entry name" value="DNA-bd_dom_put_sf"/>
</dbReference>
<dbReference type="PANTHER" id="PTHR30204">
    <property type="entry name" value="REDOX-CYCLING DRUG-SENSING TRANSCRIPTIONAL ACTIVATOR SOXR"/>
    <property type="match status" value="1"/>
</dbReference>
<gene>
    <name evidence="5" type="ORF">G5B36_21430</name>
    <name evidence="4" type="ORF">L0N08_13255</name>
</gene>
<dbReference type="EMBL" id="JAKNGE010000015">
    <property type="protein sequence ID" value="MCG4746384.1"/>
    <property type="molecule type" value="Genomic_DNA"/>
</dbReference>
<dbReference type="EMBL" id="JAAITT010000037">
    <property type="protein sequence ID" value="NSJ51251.1"/>
    <property type="molecule type" value="Genomic_DNA"/>
</dbReference>
<dbReference type="CDD" id="cd04782">
    <property type="entry name" value="HTH_BltR"/>
    <property type="match status" value="1"/>
</dbReference>
<dbReference type="Gene3D" id="3.20.80.10">
    <property type="entry name" value="Regulatory factor, effector binding domain"/>
    <property type="match status" value="1"/>
</dbReference>
<dbReference type="GO" id="GO:0003700">
    <property type="term" value="F:DNA-binding transcription factor activity"/>
    <property type="evidence" value="ECO:0007669"/>
    <property type="project" value="InterPro"/>
</dbReference>
<dbReference type="RefSeq" id="WP_117562391.1">
    <property type="nucleotide sequence ID" value="NZ_JAAITT010000037.1"/>
</dbReference>
<evidence type="ECO:0000313" key="5">
    <source>
        <dbReference type="EMBL" id="NSJ51251.1"/>
    </source>
</evidence>
<reference evidence="5" key="2">
    <citation type="submission" date="2020-02" db="EMBL/GenBank/DDBJ databases">
        <authorList>
            <person name="Littmann E."/>
            <person name="Sorbara M."/>
        </authorList>
    </citation>
    <scope>NUCLEOTIDE SEQUENCE</scope>
    <source>
        <strain evidence="5">MSK.1.17</strain>
    </source>
</reference>
<organism evidence="4 7">
    <name type="scientific">Enterocloster aldenensis</name>
    <dbReference type="NCBI Taxonomy" id="358742"/>
    <lineage>
        <taxon>Bacteria</taxon>
        <taxon>Bacillati</taxon>
        <taxon>Bacillota</taxon>
        <taxon>Clostridia</taxon>
        <taxon>Lachnospirales</taxon>
        <taxon>Lachnospiraceae</taxon>
        <taxon>Enterocloster</taxon>
    </lineage>
</organism>
<sequence length="280" mass="32963">MENRTELYFTTGEFARILGVKKHTLFHYDQIGLLSPALKEENGYRYYFVWQMDVFEVIKALQKLGMPLEEIKEYIENRSPERFMKMMDEKEKQIDREIEHLKQMKRFIRNEKNNITAALNVPLGVPMLVGHREEFLLVSDITASDERRTAVEIAEHVREQEKYHGAMGAVGSICLKEDLEKGLFDKYVKVYTKLEKRAASPKVMKRPAGEYVEMYYRGYAWDMEAPYERITGFSREIGRVTGEMWYEDLLLDELTVKGYEDYVVRVMVPVYMEGKDGDRA</sequence>
<reference evidence="5 6" key="1">
    <citation type="journal article" date="2020" name="Cell Host Microbe">
        <title>Functional and Genomic Variation between Human-Derived Isolates of Lachnospiraceae Reveals Inter- and Intra-Species Diversity.</title>
        <authorList>
            <person name="Sorbara M.T."/>
            <person name="Littmann E.R."/>
            <person name="Fontana E."/>
            <person name="Moody T.U."/>
            <person name="Kohout C.E."/>
            <person name="Gjonbalaj M."/>
            <person name="Eaton V."/>
            <person name="Seok R."/>
            <person name="Leiner I.M."/>
            <person name="Pamer E.G."/>
        </authorList>
    </citation>
    <scope>NUCLEOTIDE SEQUENCE [LARGE SCALE GENOMIC DNA]</scope>
    <source>
        <strain evidence="5 6">MSK.1.17</strain>
    </source>
</reference>
<accession>A0AAW5C2B1</accession>
<dbReference type="PROSITE" id="PS00552">
    <property type="entry name" value="HTH_MERR_1"/>
    <property type="match status" value="1"/>
</dbReference>
<dbReference type="InterPro" id="IPR011256">
    <property type="entry name" value="Reg_factor_effector_dom_sf"/>
</dbReference>
<dbReference type="InterPro" id="IPR047057">
    <property type="entry name" value="MerR_fam"/>
</dbReference>
<evidence type="ECO:0000256" key="2">
    <source>
        <dbReference type="SAM" id="Coils"/>
    </source>
</evidence>
<dbReference type="Proteomes" id="UP001299608">
    <property type="component" value="Unassembled WGS sequence"/>
</dbReference>
<dbReference type="AlphaFoldDB" id="A0AAW5C2B1"/>
<dbReference type="PROSITE" id="PS50937">
    <property type="entry name" value="HTH_MERR_2"/>
    <property type="match status" value="1"/>
</dbReference>
<dbReference type="SMART" id="SM00422">
    <property type="entry name" value="HTH_MERR"/>
    <property type="match status" value="1"/>
</dbReference>
<proteinExistence type="predicted"/>
<dbReference type="GO" id="GO:0003677">
    <property type="term" value="F:DNA binding"/>
    <property type="evidence" value="ECO:0007669"/>
    <property type="project" value="UniProtKB-KW"/>
</dbReference>
<protein>
    <submittedName>
        <fullName evidence="4">MerR family transcriptional regulator</fullName>
    </submittedName>
</protein>
<keyword evidence="6" id="KW-1185">Reference proteome</keyword>
<dbReference type="SUPFAM" id="SSF55136">
    <property type="entry name" value="Probable bacterial effector-binding domain"/>
    <property type="match status" value="1"/>
</dbReference>
<name>A0AAW5C2B1_9FIRM</name>
<feature type="domain" description="HTH merR-type" evidence="3">
    <location>
        <begin position="8"/>
        <end position="77"/>
    </location>
</feature>
<evidence type="ECO:0000313" key="6">
    <source>
        <dbReference type="Proteomes" id="UP000669239"/>
    </source>
</evidence>
<evidence type="ECO:0000256" key="1">
    <source>
        <dbReference type="ARBA" id="ARBA00023125"/>
    </source>
</evidence>
<keyword evidence="2" id="KW-0175">Coiled coil</keyword>
<comment type="caution">
    <text evidence="4">The sequence shown here is derived from an EMBL/GenBank/DDBJ whole genome shotgun (WGS) entry which is preliminary data.</text>
</comment>
<evidence type="ECO:0000313" key="4">
    <source>
        <dbReference type="EMBL" id="MCG4746384.1"/>
    </source>
</evidence>
<dbReference type="PANTHER" id="PTHR30204:SF85">
    <property type="entry name" value="MULTIDRUG-EFFLUX TRANSPORTER 2 REGULATOR"/>
    <property type="match status" value="1"/>
</dbReference>
<dbReference type="InterPro" id="IPR000551">
    <property type="entry name" value="MerR-type_HTH_dom"/>
</dbReference>
<dbReference type="Gene3D" id="1.10.1660.10">
    <property type="match status" value="1"/>
</dbReference>
<feature type="coiled-coil region" evidence="2">
    <location>
        <begin position="84"/>
        <end position="111"/>
    </location>
</feature>
<reference evidence="4" key="3">
    <citation type="submission" date="2022-01" db="EMBL/GenBank/DDBJ databases">
        <title>Collection of gut derived symbiotic bacterial strains cultured from healthy donors.</title>
        <authorList>
            <person name="Lin H."/>
            <person name="Kohout C."/>
            <person name="Waligurski E."/>
            <person name="Pamer E.G."/>
        </authorList>
    </citation>
    <scope>NUCLEOTIDE SEQUENCE</scope>
    <source>
        <strain evidence="4">DFI.6.55</strain>
    </source>
</reference>
<dbReference type="Pfam" id="PF13411">
    <property type="entry name" value="MerR_1"/>
    <property type="match status" value="1"/>
</dbReference>
<evidence type="ECO:0000259" key="3">
    <source>
        <dbReference type="PROSITE" id="PS50937"/>
    </source>
</evidence>
<keyword evidence="1" id="KW-0238">DNA-binding</keyword>
<dbReference type="SUPFAM" id="SSF46955">
    <property type="entry name" value="Putative DNA-binding domain"/>
    <property type="match status" value="1"/>
</dbReference>
<evidence type="ECO:0000313" key="7">
    <source>
        <dbReference type="Proteomes" id="UP001299608"/>
    </source>
</evidence>